<reference evidence="9 10" key="1">
    <citation type="submission" date="2019-07" db="EMBL/GenBank/DDBJ databases">
        <title>Whole genome shotgun sequence of Segetibacter aerophilus NBRC 106135.</title>
        <authorList>
            <person name="Hosoyama A."/>
            <person name="Uohara A."/>
            <person name="Ohji S."/>
            <person name="Ichikawa N."/>
        </authorList>
    </citation>
    <scope>NUCLEOTIDE SEQUENCE [LARGE SCALE GENOMIC DNA]</scope>
    <source>
        <strain evidence="9 10">NBRC 106135</strain>
    </source>
</reference>
<dbReference type="Proteomes" id="UP000321513">
    <property type="component" value="Unassembled WGS sequence"/>
</dbReference>
<evidence type="ECO:0000256" key="2">
    <source>
        <dbReference type="ARBA" id="ARBA00006645"/>
    </source>
</evidence>
<evidence type="ECO:0000256" key="3">
    <source>
        <dbReference type="ARBA" id="ARBA00012891"/>
    </source>
</evidence>
<dbReference type="PRINTS" id="PR00416">
    <property type="entry name" value="EUTPISMRASEI"/>
</dbReference>
<dbReference type="Pfam" id="PF01028">
    <property type="entry name" value="Topoisom_I"/>
    <property type="match status" value="1"/>
</dbReference>
<dbReference type="InterPro" id="IPR049331">
    <property type="entry name" value="Top1B_N_bact"/>
</dbReference>
<dbReference type="SUPFAM" id="SSF55869">
    <property type="entry name" value="DNA topoisomerase I domain"/>
    <property type="match status" value="1"/>
</dbReference>
<evidence type="ECO:0000256" key="5">
    <source>
        <dbReference type="ARBA" id="ARBA00023125"/>
    </source>
</evidence>
<name>A0A512BCQ1_9BACT</name>
<protein>
    <recommendedName>
        <fullName evidence="3">DNA topoisomerase</fullName>
        <ecNumber evidence="3">5.6.2.1</ecNumber>
    </recommendedName>
</protein>
<evidence type="ECO:0000256" key="4">
    <source>
        <dbReference type="ARBA" id="ARBA00023029"/>
    </source>
</evidence>
<organism evidence="9 10">
    <name type="scientific">Segetibacter aerophilus</name>
    <dbReference type="NCBI Taxonomy" id="670293"/>
    <lineage>
        <taxon>Bacteria</taxon>
        <taxon>Pseudomonadati</taxon>
        <taxon>Bacteroidota</taxon>
        <taxon>Chitinophagia</taxon>
        <taxon>Chitinophagales</taxon>
        <taxon>Chitinophagaceae</taxon>
        <taxon>Segetibacter</taxon>
    </lineage>
</organism>
<comment type="similarity">
    <text evidence="2">Belongs to the type IB topoisomerase family.</text>
</comment>
<dbReference type="EMBL" id="BJYT01000007">
    <property type="protein sequence ID" value="GEO09742.1"/>
    <property type="molecule type" value="Genomic_DNA"/>
</dbReference>
<dbReference type="Gene3D" id="3.30.66.10">
    <property type="entry name" value="DNA topoisomerase I domain"/>
    <property type="match status" value="1"/>
</dbReference>
<dbReference type="Gene3D" id="3.90.15.10">
    <property type="entry name" value="Topoisomerase I, Chain A, domain 3"/>
    <property type="match status" value="1"/>
</dbReference>
<dbReference type="OrthoDB" id="9778962at2"/>
<evidence type="ECO:0000256" key="6">
    <source>
        <dbReference type="ARBA" id="ARBA00023235"/>
    </source>
</evidence>
<evidence type="ECO:0000313" key="9">
    <source>
        <dbReference type="EMBL" id="GEO09742.1"/>
    </source>
</evidence>
<feature type="domain" description="DNA topoisomerase I catalytic core eukaryotic-type" evidence="7">
    <location>
        <begin position="113"/>
        <end position="328"/>
    </location>
</feature>
<gene>
    <name evidence="9" type="ORF">SAE01_22380</name>
</gene>
<dbReference type="InterPro" id="IPR035447">
    <property type="entry name" value="DNA_topo_I_N_sf"/>
</dbReference>
<dbReference type="InterPro" id="IPR011010">
    <property type="entry name" value="DNA_brk_join_enz"/>
</dbReference>
<dbReference type="AlphaFoldDB" id="A0A512BCQ1"/>
<dbReference type="EC" id="5.6.2.1" evidence="3"/>
<dbReference type="GO" id="GO:0003677">
    <property type="term" value="F:DNA binding"/>
    <property type="evidence" value="ECO:0007669"/>
    <property type="project" value="UniProtKB-KW"/>
</dbReference>
<proteinExistence type="inferred from homology"/>
<evidence type="ECO:0000259" key="7">
    <source>
        <dbReference type="Pfam" id="PF01028"/>
    </source>
</evidence>
<dbReference type="Gene3D" id="1.10.132.120">
    <property type="match status" value="1"/>
</dbReference>
<sequence length="365" mass="41563">MPATVLADPIASIPKRRMRSLLKDPVKTAEAVNLVYMSDTKPGISRVKVENGFEYYYQGKKVTDDETLLRIKHLVIPPAWEQVWICPLENGHLQVTGVDTKNRKQYKYHASWNALRNHTKFYRLYQFGTVIPSLRLQMEKDLSLPGLPLPKVLATVVSVMERTNIRVGNCTYEKANGSYGITTMKDQHVKVQGASIKFSFKGKKGVYHDIDIKSKKLASIVKKCQDIPGKELFQYYDENGQRRDIDSGMVNDYIKGLTNGNFTAKDLRTWSGTVQALLAFKELGLSDTQTQTKRNIVQALDMVSKALGNTRTVCKKYYVHPLIIGLYETKSIEKYLRDLDKIEEDDDKSGLTKEEKILMNILKSN</sequence>
<keyword evidence="4" id="KW-0799">Topoisomerase</keyword>
<keyword evidence="5" id="KW-0238">DNA-binding</keyword>
<evidence type="ECO:0000313" key="10">
    <source>
        <dbReference type="Proteomes" id="UP000321513"/>
    </source>
</evidence>
<dbReference type="InterPro" id="IPR014711">
    <property type="entry name" value="TopoI_cat_a-hlx-sub_euk"/>
</dbReference>
<evidence type="ECO:0000259" key="8">
    <source>
        <dbReference type="Pfam" id="PF21338"/>
    </source>
</evidence>
<accession>A0A512BCQ1</accession>
<feature type="domain" description="DNA topoisomerase IB N-terminal" evidence="8">
    <location>
        <begin position="52"/>
        <end position="99"/>
    </location>
</feature>
<dbReference type="GO" id="GO:0003917">
    <property type="term" value="F:DNA topoisomerase type I (single strand cut, ATP-independent) activity"/>
    <property type="evidence" value="ECO:0007669"/>
    <property type="project" value="UniProtKB-EC"/>
</dbReference>
<evidence type="ECO:0000256" key="1">
    <source>
        <dbReference type="ARBA" id="ARBA00000213"/>
    </source>
</evidence>
<comment type="caution">
    <text evidence="9">The sequence shown here is derived from an EMBL/GenBank/DDBJ whole genome shotgun (WGS) entry which is preliminary data.</text>
</comment>
<dbReference type="InterPro" id="IPR013500">
    <property type="entry name" value="TopoI_cat_euk"/>
</dbReference>
<dbReference type="InterPro" id="IPR001631">
    <property type="entry name" value="TopoI"/>
</dbReference>
<dbReference type="GO" id="GO:0006265">
    <property type="term" value="P:DNA topological change"/>
    <property type="evidence" value="ECO:0007669"/>
    <property type="project" value="InterPro"/>
</dbReference>
<keyword evidence="6 9" id="KW-0413">Isomerase</keyword>
<comment type="catalytic activity">
    <reaction evidence="1">
        <text>ATP-independent breakage of single-stranded DNA, followed by passage and rejoining.</text>
        <dbReference type="EC" id="5.6.2.1"/>
    </reaction>
</comment>
<dbReference type="PROSITE" id="PS52038">
    <property type="entry name" value="TOPO_IB_2"/>
    <property type="match status" value="1"/>
</dbReference>
<dbReference type="SUPFAM" id="SSF56349">
    <property type="entry name" value="DNA breaking-rejoining enzymes"/>
    <property type="match status" value="1"/>
</dbReference>
<dbReference type="Pfam" id="PF21338">
    <property type="entry name" value="Top1B_N_bact"/>
    <property type="match status" value="1"/>
</dbReference>
<dbReference type="RefSeq" id="WP_147203853.1">
    <property type="nucleotide sequence ID" value="NZ_BJYT01000007.1"/>
</dbReference>
<keyword evidence="10" id="KW-1185">Reference proteome</keyword>